<dbReference type="PANTHER" id="PTHR45458">
    <property type="entry name" value="SHORT-CHAIN DEHYDROGENASE/REDUCTASE SDR"/>
    <property type="match status" value="1"/>
</dbReference>
<dbReference type="InterPro" id="IPR052184">
    <property type="entry name" value="SDR_enzymes"/>
</dbReference>
<reference evidence="1 2" key="1">
    <citation type="submission" date="2018-06" db="EMBL/GenBank/DDBJ databases">
        <title>Freshwater and sediment microbial communities from various areas in North America, analyzing microbe dynamics in response to fracking.</title>
        <authorList>
            <person name="Lamendella R."/>
        </authorList>
    </citation>
    <scope>NUCLEOTIDE SEQUENCE [LARGE SCALE GENOMIC DNA]</scope>
    <source>
        <strain evidence="1 2">114J</strain>
    </source>
</reference>
<dbReference type="AlphaFoldDB" id="A0A366GXQ0"/>
<accession>A0A366GXQ0</accession>
<dbReference type="GO" id="GO:0016616">
    <property type="term" value="F:oxidoreductase activity, acting on the CH-OH group of donors, NAD or NADP as acceptor"/>
    <property type="evidence" value="ECO:0007669"/>
    <property type="project" value="TreeGrafter"/>
</dbReference>
<gene>
    <name evidence="1" type="ORF">DET50_102214</name>
</gene>
<evidence type="ECO:0000313" key="1">
    <source>
        <dbReference type="EMBL" id="RBP33401.1"/>
    </source>
</evidence>
<dbReference type="Gene3D" id="3.40.50.720">
    <property type="entry name" value="NAD(P)-binding Rossmann-like Domain"/>
    <property type="match status" value="1"/>
</dbReference>
<sequence>MTILITGANRGIGQALAGQWRDAGQTVIATARSAPGMEPLDVTDPASIEALAKRLDGQPISTLVCNAGVSLDKFDELETGYAAEDWAQTFAVNVTGVFLVVQALLANLRASKDAGENPRIAIIASKMGSQQSPAGNRFIYRASKAAAINLGRNLAVNLESEGIAVGIYHPGWIATDMGGESADLTLEDAVPGLRKQIDGLTLSETGCFRDWEGRDCEF</sequence>
<dbReference type="OrthoDB" id="5786478at2"/>
<organism evidence="1 2">
    <name type="scientific">Marinobacter pelagius</name>
    <dbReference type="NCBI Taxonomy" id="379482"/>
    <lineage>
        <taxon>Bacteria</taxon>
        <taxon>Pseudomonadati</taxon>
        <taxon>Pseudomonadota</taxon>
        <taxon>Gammaproteobacteria</taxon>
        <taxon>Pseudomonadales</taxon>
        <taxon>Marinobacteraceae</taxon>
        <taxon>Marinobacter</taxon>
    </lineage>
</organism>
<comment type="caution">
    <text evidence="1">The sequence shown here is derived from an EMBL/GenBank/DDBJ whole genome shotgun (WGS) entry which is preliminary data.</text>
</comment>
<protein>
    <submittedName>
        <fullName evidence="1">NADP-dependent 3-hydroxy acid dehydrogenase YdfG</fullName>
    </submittedName>
</protein>
<evidence type="ECO:0000313" key="2">
    <source>
        <dbReference type="Proteomes" id="UP000252995"/>
    </source>
</evidence>
<dbReference type="PRINTS" id="PR00081">
    <property type="entry name" value="GDHRDH"/>
</dbReference>
<name>A0A366GXQ0_9GAMM</name>
<proteinExistence type="predicted"/>
<dbReference type="Pfam" id="PF00106">
    <property type="entry name" value="adh_short"/>
    <property type="match status" value="1"/>
</dbReference>
<dbReference type="EMBL" id="QNRO01000002">
    <property type="protein sequence ID" value="RBP33401.1"/>
    <property type="molecule type" value="Genomic_DNA"/>
</dbReference>
<dbReference type="PANTHER" id="PTHR45458:SF1">
    <property type="entry name" value="SHORT CHAIN DEHYDROGENASE"/>
    <property type="match status" value="1"/>
</dbReference>
<dbReference type="InterPro" id="IPR002347">
    <property type="entry name" value="SDR_fam"/>
</dbReference>
<dbReference type="STRING" id="379482.SAMN04487961_2469"/>
<dbReference type="Proteomes" id="UP000252995">
    <property type="component" value="Unassembled WGS sequence"/>
</dbReference>
<dbReference type="SUPFAM" id="SSF51735">
    <property type="entry name" value="NAD(P)-binding Rossmann-fold domains"/>
    <property type="match status" value="1"/>
</dbReference>
<dbReference type="InterPro" id="IPR036291">
    <property type="entry name" value="NAD(P)-bd_dom_sf"/>
</dbReference>
<dbReference type="RefSeq" id="WP_113861443.1">
    <property type="nucleotide sequence ID" value="NZ_QNRO01000002.1"/>
</dbReference>